<reference evidence="1 2" key="1">
    <citation type="submission" date="2018-06" db="EMBL/GenBank/DDBJ databases">
        <title>Echinicola strongylocentroti sp. nov., isolated from a sea urchin Strongylocentrotus intermedius.</title>
        <authorList>
            <person name="Bae S.S."/>
        </authorList>
    </citation>
    <scope>NUCLEOTIDE SEQUENCE [LARGE SCALE GENOMIC DNA]</scope>
    <source>
        <strain evidence="1 2">MEBiC08714</strain>
    </source>
</reference>
<name>A0A2Z4IE96_9BACT</name>
<evidence type="ECO:0000313" key="1">
    <source>
        <dbReference type="EMBL" id="AWW29160.1"/>
    </source>
</evidence>
<evidence type="ECO:0000313" key="2">
    <source>
        <dbReference type="Proteomes" id="UP000248688"/>
    </source>
</evidence>
<gene>
    <name evidence="1" type="ORF">DN752_02825</name>
</gene>
<dbReference type="RefSeq" id="WP_112782579.1">
    <property type="nucleotide sequence ID" value="NZ_CP030041.1"/>
</dbReference>
<sequence length="181" mass="21304">MKTINQIIKELIPPADYQHRNGFSNEHLVLNLTDQDKREVEKRLIEMLETKDDELIGETLAILKSTDSLTSLNKRLNSAKSATSKIIWASYINEVKGGDTEMKDLALKEFDNVKDKYSRITIFHYLSQFQDSRIKEKIRSYIDHSDYLTAYNARTALGIDTQEIVTRERNKDKNWWEFWKK</sequence>
<dbReference type="AlphaFoldDB" id="A0A2Z4IE96"/>
<evidence type="ECO:0008006" key="3">
    <source>
        <dbReference type="Google" id="ProtNLM"/>
    </source>
</evidence>
<protein>
    <recommendedName>
        <fullName evidence="3">HEAT repeat domain-containing protein</fullName>
    </recommendedName>
</protein>
<keyword evidence="2" id="KW-1185">Reference proteome</keyword>
<dbReference type="OrthoDB" id="1429742at2"/>
<organism evidence="1 2">
    <name type="scientific">Echinicola strongylocentroti</name>
    <dbReference type="NCBI Taxonomy" id="1795355"/>
    <lineage>
        <taxon>Bacteria</taxon>
        <taxon>Pseudomonadati</taxon>
        <taxon>Bacteroidota</taxon>
        <taxon>Cytophagia</taxon>
        <taxon>Cytophagales</taxon>
        <taxon>Cyclobacteriaceae</taxon>
        <taxon>Echinicola</taxon>
    </lineage>
</organism>
<dbReference type="EMBL" id="CP030041">
    <property type="protein sequence ID" value="AWW29160.1"/>
    <property type="molecule type" value="Genomic_DNA"/>
</dbReference>
<dbReference type="Proteomes" id="UP000248688">
    <property type="component" value="Chromosome"/>
</dbReference>
<accession>A0A2Z4IE96</accession>
<dbReference type="KEGG" id="est:DN752_02825"/>
<proteinExistence type="predicted"/>